<sequence>DPASTPRIAALLLHPAIEAALHLLNDDLPSAHFLVRHAQAAPAFESMLLHGLLHRLEGDMANARAWYADVGAGGDKENPVQGDSEGARLLRYVWRVEGEGEEEREDEPWMRFLSRVEQVRGAKGEAAEAERRALAQTGKAELKRVLLWCEAKFGTAARLDASDAWVRPGDKVQQTGNDMVTGGKGFRKF</sequence>
<accession>A0A6A6BPP4</accession>
<protein>
    <submittedName>
        <fullName evidence="1">Uncharacterized protein</fullName>
    </submittedName>
</protein>
<dbReference type="EMBL" id="ML995476">
    <property type="protein sequence ID" value="KAF2146109.1"/>
    <property type="molecule type" value="Genomic_DNA"/>
</dbReference>
<feature type="non-terminal residue" evidence="1">
    <location>
        <position position="189"/>
    </location>
</feature>
<name>A0A6A6BPP4_9PEZI</name>
<dbReference type="GeneID" id="54293569"/>
<feature type="non-terminal residue" evidence="1">
    <location>
        <position position="1"/>
    </location>
</feature>
<dbReference type="AlphaFoldDB" id="A0A6A6BPP4"/>
<keyword evidence="2" id="KW-1185">Reference proteome</keyword>
<dbReference type="Proteomes" id="UP000799438">
    <property type="component" value="Unassembled WGS sequence"/>
</dbReference>
<evidence type="ECO:0000313" key="2">
    <source>
        <dbReference type="Proteomes" id="UP000799438"/>
    </source>
</evidence>
<proteinExistence type="predicted"/>
<evidence type="ECO:0000313" key="1">
    <source>
        <dbReference type="EMBL" id="KAF2146109.1"/>
    </source>
</evidence>
<dbReference type="RefSeq" id="XP_033401821.1">
    <property type="nucleotide sequence ID" value="XM_033536073.1"/>
</dbReference>
<organism evidence="1 2">
    <name type="scientific">Aplosporella prunicola CBS 121167</name>
    <dbReference type="NCBI Taxonomy" id="1176127"/>
    <lineage>
        <taxon>Eukaryota</taxon>
        <taxon>Fungi</taxon>
        <taxon>Dikarya</taxon>
        <taxon>Ascomycota</taxon>
        <taxon>Pezizomycotina</taxon>
        <taxon>Dothideomycetes</taxon>
        <taxon>Dothideomycetes incertae sedis</taxon>
        <taxon>Botryosphaeriales</taxon>
        <taxon>Aplosporellaceae</taxon>
        <taxon>Aplosporella</taxon>
    </lineage>
</organism>
<reference evidence="1" key="1">
    <citation type="journal article" date="2020" name="Stud. Mycol.">
        <title>101 Dothideomycetes genomes: a test case for predicting lifestyles and emergence of pathogens.</title>
        <authorList>
            <person name="Haridas S."/>
            <person name="Albert R."/>
            <person name="Binder M."/>
            <person name="Bloem J."/>
            <person name="Labutti K."/>
            <person name="Salamov A."/>
            <person name="Andreopoulos B."/>
            <person name="Baker S."/>
            <person name="Barry K."/>
            <person name="Bills G."/>
            <person name="Bluhm B."/>
            <person name="Cannon C."/>
            <person name="Castanera R."/>
            <person name="Culley D."/>
            <person name="Daum C."/>
            <person name="Ezra D."/>
            <person name="Gonzalez J."/>
            <person name="Henrissat B."/>
            <person name="Kuo A."/>
            <person name="Liang C."/>
            <person name="Lipzen A."/>
            <person name="Lutzoni F."/>
            <person name="Magnuson J."/>
            <person name="Mondo S."/>
            <person name="Nolan M."/>
            <person name="Ohm R."/>
            <person name="Pangilinan J."/>
            <person name="Park H.-J."/>
            <person name="Ramirez L."/>
            <person name="Alfaro M."/>
            <person name="Sun H."/>
            <person name="Tritt A."/>
            <person name="Yoshinaga Y."/>
            <person name="Zwiers L.-H."/>
            <person name="Turgeon B."/>
            <person name="Goodwin S."/>
            <person name="Spatafora J."/>
            <person name="Crous P."/>
            <person name="Grigoriev I."/>
        </authorList>
    </citation>
    <scope>NUCLEOTIDE SEQUENCE</scope>
    <source>
        <strain evidence="1">CBS 121167</strain>
    </source>
</reference>
<dbReference type="OrthoDB" id="2306919at2759"/>
<gene>
    <name evidence="1" type="ORF">K452DRAFT_203853</name>
</gene>